<comment type="cofactor">
    <cofactor evidence="1">
        <name>FAD</name>
        <dbReference type="ChEBI" id="CHEBI:57692"/>
    </cofactor>
</comment>
<evidence type="ECO:0000256" key="5">
    <source>
        <dbReference type="ARBA" id="ARBA00023002"/>
    </source>
</evidence>
<evidence type="ECO:0000259" key="6">
    <source>
        <dbReference type="PROSITE" id="PS51387"/>
    </source>
</evidence>
<comment type="similarity">
    <text evidence="2">Belongs to the oxygen-dependent FAD-linked oxidoreductase family.</text>
</comment>
<protein>
    <recommendedName>
        <fullName evidence="6">FAD-binding PCMH-type domain-containing protein</fullName>
    </recommendedName>
</protein>
<evidence type="ECO:0000256" key="1">
    <source>
        <dbReference type="ARBA" id="ARBA00001974"/>
    </source>
</evidence>
<evidence type="ECO:0000313" key="7">
    <source>
        <dbReference type="EMBL" id="BFM45326.1"/>
    </source>
</evidence>
<sequence length="623" mass="71218">MTKIFSVEVLIEKVKLIEFLKKPINLKYWTIHTNLVVIEDVCYEITSSTGEKTKISVTNKNHYLDDFLDFTWILEGEIKKQFRFLIRNGINGKVSVEVFIPSTALSKKLLALQSLLNVEFKILEQFLNDGKYELTESEKKIMKEYVINRLMTEQVLPKFEGKFSNEEDVLEKLKTDFGQMITVNSVGCLNPKSTEDVQKIINYCNKNEIPVNTRGMSHSASGQCLIDLGIVINIKTMNKILSIDFDGKTGSVVVEGGITWEKLVRETLKLNATPPTLTDWQKLTVGGTISTGGLGFMSHNSGIQADNVLELEVVSGDGEIRICSRTENSDLFNLVRSGLGQFGVITKVKMKLNHAPKIMHVTKLLIDNVKEFHDLSTQLLKEPDFECIHAFLIPNTRVEFEKKMGQTVVTENRGYFAEKCKNEEEFSFFVELVQYEYEDQCFLEKEIPLNGLKHSYQEDFFSYVTKEPPLIITEKEKGKTAHPELAAFIPFSQFSGFMNEFQLMHKAADMSDGPVLFIPMKSSSIQTPLFVKPEEDFYFIGILRNAYPNTKERVEYLSELNNELYQIALKYGGNRYPCDSINKPGNPEEWAIHFGNQWPDMTAGKIKFDPKNTFRSMLNIFHK</sequence>
<dbReference type="SUPFAM" id="SSF56176">
    <property type="entry name" value="FAD-binding/transporter-associated domain-like"/>
    <property type="match status" value="1"/>
</dbReference>
<dbReference type="InterPro" id="IPR015345">
    <property type="entry name" value="Cytokinin_DH_FAD/cytokin-bd"/>
</dbReference>
<dbReference type="Pfam" id="PF01565">
    <property type="entry name" value="FAD_binding_4"/>
    <property type="match status" value="1"/>
</dbReference>
<dbReference type="PROSITE" id="PS51387">
    <property type="entry name" value="FAD_PCMH"/>
    <property type="match status" value="1"/>
</dbReference>
<dbReference type="GO" id="GO:0009690">
    <property type="term" value="P:cytokinin metabolic process"/>
    <property type="evidence" value="ECO:0007669"/>
    <property type="project" value="InterPro"/>
</dbReference>
<dbReference type="EMBL" id="AP031573">
    <property type="protein sequence ID" value="BFM45326.1"/>
    <property type="molecule type" value="Genomic_DNA"/>
</dbReference>
<dbReference type="AlphaFoldDB" id="A0AAT9H783"/>
<gene>
    <name evidence="7" type="ORF">CFS9_39670</name>
</gene>
<dbReference type="Gene3D" id="3.30.465.10">
    <property type="match status" value="1"/>
</dbReference>
<accession>A0AAT9H783</accession>
<dbReference type="Gene3D" id="3.40.462.10">
    <property type="entry name" value="FAD-linked oxidases, C-terminal domain"/>
    <property type="match status" value="1"/>
</dbReference>
<dbReference type="PANTHER" id="PTHR13878:SF53">
    <property type="entry name" value="CYTOKININ DEHYDROGENASE 6"/>
    <property type="match status" value="1"/>
</dbReference>
<evidence type="ECO:0000256" key="2">
    <source>
        <dbReference type="ARBA" id="ARBA00005466"/>
    </source>
</evidence>
<dbReference type="Pfam" id="PF09265">
    <property type="entry name" value="Cytokin-bind"/>
    <property type="match status" value="1"/>
</dbReference>
<keyword evidence="4" id="KW-0274">FAD</keyword>
<dbReference type="GO" id="GO:0071949">
    <property type="term" value="F:FAD binding"/>
    <property type="evidence" value="ECO:0007669"/>
    <property type="project" value="InterPro"/>
</dbReference>
<name>A0AAT9H783_9FLAO</name>
<evidence type="ECO:0000256" key="4">
    <source>
        <dbReference type="ARBA" id="ARBA00022827"/>
    </source>
</evidence>
<dbReference type="RefSeq" id="WP_369616324.1">
    <property type="nucleotide sequence ID" value="NZ_AP031573.1"/>
</dbReference>
<proteinExistence type="inferred from homology"/>
<dbReference type="InterPro" id="IPR050432">
    <property type="entry name" value="FAD-linked_Oxidoreductases_BP"/>
</dbReference>
<dbReference type="InterPro" id="IPR016170">
    <property type="entry name" value="Cytok_DH_C_sf"/>
</dbReference>
<dbReference type="SUPFAM" id="SSF55103">
    <property type="entry name" value="FAD-linked oxidases, C-terminal domain"/>
    <property type="match status" value="1"/>
</dbReference>
<dbReference type="InterPro" id="IPR016167">
    <property type="entry name" value="FAD-bd_PCMH_sub1"/>
</dbReference>
<dbReference type="InterPro" id="IPR036318">
    <property type="entry name" value="FAD-bd_PCMH-like_sf"/>
</dbReference>
<dbReference type="PANTHER" id="PTHR13878">
    <property type="entry name" value="GULONOLACTONE OXIDASE"/>
    <property type="match status" value="1"/>
</dbReference>
<dbReference type="InterPro" id="IPR016164">
    <property type="entry name" value="FAD-linked_Oxase-like_C"/>
</dbReference>
<dbReference type="InterPro" id="IPR006094">
    <property type="entry name" value="Oxid_FAD_bind_N"/>
</dbReference>
<reference evidence="7" key="1">
    <citation type="submission" date="2024-05" db="EMBL/GenBank/DDBJ databases">
        <title>Whole-Genome Sequence of CFS9, a Potential Fish Probiotic Isolated from the Body Surface of Silurus asotus.</title>
        <authorList>
            <person name="Kojima M."/>
            <person name="Tobioka K."/>
            <person name="Yokota K."/>
            <person name="Nakatani H."/>
            <person name="Hori K."/>
            <person name="Tamaru Y."/>
            <person name="Okazaki F."/>
        </authorList>
    </citation>
    <scope>NUCLEOTIDE SEQUENCE</scope>
    <source>
        <strain evidence="7">CFS9</strain>
    </source>
</reference>
<keyword evidence="5" id="KW-0560">Oxidoreductase</keyword>
<organism evidence="7">
    <name type="scientific">Flavobacterium sp. CFS9</name>
    <dbReference type="NCBI Taxonomy" id="3143118"/>
    <lineage>
        <taxon>Bacteria</taxon>
        <taxon>Pseudomonadati</taxon>
        <taxon>Bacteroidota</taxon>
        <taxon>Flavobacteriia</taxon>
        <taxon>Flavobacteriales</taxon>
        <taxon>Flavobacteriaceae</taxon>
        <taxon>Flavobacterium</taxon>
    </lineage>
</organism>
<feature type="domain" description="FAD-binding PCMH-type" evidence="6">
    <location>
        <begin position="181"/>
        <end position="355"/>
    </location>
</feature>
<keyword evidence="3" id="KW-0285">Flavoprotein</keyword>
<evidence type="ECO:0000256" key="3">
    <source>
        <dbReference type="ARBA" id="ARBA00022630"/>
    </source>
</evidence>
<dbReference type="GO" id="GO:0019139">
    <property type="term" value="F:cytokinin dehydrogenase activity"/>
    <property type="evidence" value="ECO:0007669"/>
    <property type="project" value="InterPro"/>
</dbReference>
<dbReference type="Gene3D" id="3.30.43.10">
    <property type="entry name" value="Uridine Diphospho-n-acetylenolpyruvylglucosamine Reductase, domain 2"/>
    <property type="match status" value="1"/>
</dbReference>
<dbReference type="InterPro" id="IPR016166">
    <property type="entry name" value="FAD-bd_PCMH"/>
</dbReference>
<dbReference type="InterPro" id="IPR016169">
    <property type="entry name" value="FAD-bd_PCMH_sub2"/>
</dbReference>